<evidence type="ECO:0000313" key="1">
    <source>
        <dbReference type="EMBL" id="SVD40751.1"/>
    </source>
</evidence>
<sequence length="34" mass="3703">MAGEAMHPASSLLRDIISNFRPAFRTGKSPSLDE</sequence>
<proteinExistence type="predicted"/>
<dbReference type="AlphaFoldDB" id="A0A382V4C0"/>
<protein>
    <submittedName>
        <fullName evidence="1">Uncharacterized protein</fullName>
    </submittedName>
</protein>
<name>A0A382V4C0_9ZZZZ</name>
<reference evidence="1" key="1">
    <citation type="submission" date="2018-05" db="EMBL/GenBank/DDBJ databases">
        <authorList>
            <person name="Lanie J.A."/>
            <person name="Ng W.-L."/>
            <person name="Kazmierczak K.M."/>
            <person name="Andrzejewski T.M."/>
            <person name="Davidsen T.M."/>
            <person name="Wayne K.J."/>
            <person name="Tettelin H."/>
            <person name="Glass J.I."/>
            <person name="Rusch D."/>
            <person name="Podicherti R."/>
            <person name="Tsui H.-C.T."/>
            <person name="Winkler M.E."/>
        </authorList>
    </citation>
    <scope>NUCLEOTIDE SEQUENCE</scope>
</reference>
<dbReference type="EMBL" id="UINC01148710">
    <property type="protein sequence ID" value="SVD40751.1"/>
    <property type="molecule type" value="Genomic_DNA"/>
</dbReference>
<feature type="non-terminal residue" evidence="1">
    <location>
        <position position="34"/>
    </location>
</feature>
<organism evidence="1">
    <name type="scientific">marine metagenome</name>
    <dbReference type="NCBI Taxonomy" id="408172"/>
    <lineage>
        <taxon>unclassified sequences</taxon>
        <taxon>metagenomes</taxon>
        <taxon>ecological metagenomes</taxon>
    </lineage>
</organism>
<accession>A0A382V4C0</accession>
<gene>
    <name evidence="1" type="ORF">METZ01_LOCUS393605</name>
</gene>